<dbReference type="GO" id="GO:0008094">
    <property type="term" value="F:ATP-dependent activity, acting on DNA"/>
    <property type="evidence" value="ECO:0007669"/>
    <property type="project" value="TreeGrafter"/>
</dbReference>
<keyword evidence="6" id="KW-0347">Helicase</keyword>
<evidence type="ECO:0000259" key="13">
    <source>
        <dbReference type="PROSITE" id="PS51194"/>
    </source>
</evidence>
<dbReference type="AlphaFoldDB" id="A0A1Y2B8Q3"/>
<evidence type="ECO:0000256" key="6">
    <source>
        <dbReference type="ARBA" id="ARBA00022806"/>
    </source>
</evidence>
<dbReference type="Proteomes" id="UP000193642">
    <property type="component" value="Unassembled WGS sequence"/>
</dbReference>
<evidence type="ECO:0000256" key="10">
    <source>
        <dbReference type="SAM" id="MobiDB-lite"/>
    </source>
</evidence>
<evidence type="ECO:0000256" key="1">
    <source>
        <dbReference type="ARBA" id="ARBA00007025"/>
    </source>
</evidence>
<keyword evidence="3" id="KW-0547">Nucleotide-binding</keyword>
<evidence type="ECO:0000256" key="8">
    <source>
        <dbReference type="ARBA" id="ARBA00022840"/>
    </source>
</evidence>
<evidence type="ECO:0000256" key="9">
    <source>
        <dbReference type="PROSITE-ProRule" id="PRU00175"/>
    </source>
</evidence>
<dbReference type="OrthoDB" id="448448at2759"/>
<dbReference type="CDD" id="cd18793">
    <property type="entry name" value="SF2_C_SNF"/>
    <property type="match status" value="1"/>
</dbReference>
<dbReference type="SUPFAM" id="SSF57850">
    <property type="entry name" value="RING/U-box"/>
    <property type="match status" value="1"/>
</dbReference>
<feature type="region of interest" description="Disordered" evidence="10">
    <location>
        <begin position="1189"/>
        <end position="1219"/>
    </location>
</feature>
<dbReference type="PANTHER" id="PTHR45626:SF52">
    <property type="entry name" value="SINGLE-STRANDED DNA-DEPENDENT ATPASE (EUROFUNG)"/>
    <property type="match status" value="1"/>
</dbReference>
<feature type="domain" description="Helicase C-terminal" evidence="13">
    <location>
        <begin position="1038"/>
        <end position="1204"/>
    </location>
</feature>
<dbReference type="SMART" id="SM00490">
    <property type="entry name" value="HELICc"/>
    <property type="match status" value="1"/>
</dbReference>
<dbReference type="GO" id="GO:0005634">
    <property type="term" value="C:nucleus"/>
    <property type="evidence" value="ECO:0007669"/>
    <property type="project" value="TreeGrafter"/>
</dbReference>
<dbReference type="GO" id="GO:0006281">
    <property type="term" value="P:DNA repair"/>
    <property type="evidence" value="ECO:0007669"/>
    <property type="project" value="TreeGrafter"/>
</dbReference>
<dbReference type="PROSITE" id="PS50089">
    <property type="entry name" value="ZF_RING_2"/>
    <property type="match status" value="1"/>
</dbReference>
<keyword evidence="5" id="KW-0378">Hydrolase</keyword>
<keyword evidence="8" id="KW-0067">ATP-binding</keyword>
<evidence type="ECO:0000256" key="7">
    <source>
        <dbReference type="ARBA" id="ARBA00022833"/>
    </source>
</evidence>
<dbReference type="InterPro" id="IPR038718">
    <property type="entry name" value="SNF2-like_sf"/>
</dbReference>
<gene>
    <name evidence="14" type="ORF">BCR33DRAFT_685256</name>
</gene>
<accession>A0A1Y2B8Q3</accession>
<dbReference type="CDD" id="cd18008">
    <property type="entry name" value="DEXDc_SHPRH-like"/>
    <property type="match status" value="1"/>
</dbReference>
<dbReference type="InterPro" id="IPR000330">
    <property type="entry name" value="SNF2_N"/>
</dbReference>
<dbReference type="InterPro" id="IPR013083">
    <property type="entry name" value="Znf_RING/FYVE/PHD"/>
</dbReference>
<evidence type="ECO:0000256" key="4">
    <source>
        <dbReference type="ARBA" id="ARBA00022771"/>
    </source>
</evidence>
<reference evidence="14 15" key="1">
    <citation type="submission" date="2016-07" db="EMBL/GenBank/DDBJ databases">
        <title>Pervasive Adenine N6-methylation of Active Genes in Fungi.</title>
        <authorList>
            <consortium name="DOE Joint Genome Institute"/>
            <person name="Mondo S.J."/>
            <person name="Dannebaum R.O."/>
            <person name="Kuo R.C."/>
            <person name="Labutti K."/>
            <person name="Haridas S."/>
            <person name="Kuo A."/>
            <person name="Salamov A."/>
            <person name="Ahrendt S.R."/>
            <person name="Lipzen A."/>
            <person name="Sullivan W."/>
            <person name="Andreopoulos W.B."/>
            <person name="Clum A."/>
            <person name="Lindquist E."/>
            <person name="Daum C."/>
            <person name="Ramamoorthy G.K."/>
            <person name="Gryganskyi A."/>
            <person name="Culley D."/>
            <person name="Magnuson J.K."/>
            <person name="James T.Y."/>
            <person name="O'Malley M.A."/>
            <person name="Stajich J.E."/>
            <person name="Spatafora J.W."/>
            <person name="Visel A."/>
            <person name="Grigoriev I.V."/>
        </authorList>
    </citation>
    <scope>NUCLEOTIDE SEQUENCE [LARGE SCALE GENOMIC DNA]</scope>
    <source>
        <strain evidence="14 15">JEL800</strain>
    </source>
</reference>
<dbReference type="SMART" id="SM00184">
    <property type="entry name" value="RING"/>
    <property type="match status" value="1"/>
</dbReference>
<proteinExistence type="inferred from homology"/>
<comment type="similarity">
    <text evidence="1">Belongs to the SNF2/RAD54 helicase family.</text>
</comment>
<evidence type="ECO:0000259" key="12">
    <source>
        <dbReference type="PROSITE" id="PS51192"/>
    </source>
</evidence>
<keyword evidence="4 9" id="KW-0863">Zinc-finger</keyword>
<dbReference type="InterPro" id="IPR001650">
    <property type="entry name" value="Helicase_C-like"/>
</dbReference>
<dbReference type="Pfam" id="PF00176">
    <property type="entry name" value="SNF2-rel_dom"/>
    <property type="match status" value="1"/>
</dbReference>
<evidence type="ECO:0000313" key="15">
    <source>
        <dbReference type="Proteomes" id="UP000193642"/>
    </source>
</evidence>
<dbReference type="InterPro" id="IPR017907">
    <property type="entry name" value="Znf_RING_CS"/>
</dbReference>
<feature type="compositionally biased region" description="Low complexity" evidence="10">
    <location>
        <begin position="71"/>
        <end position="89"/>
    </location>
</feature>
<comment type="caution">
    <text evidence="14">The sequence shown here is derived from an EMBL/GenBank/DDBJ whole genome shotgun (WGS) entry which is preliminary data.</text>
</comment>
<dbReference type="InterPro" id="IPR049730">
    <property type="entry name" value="SNF2/RAD54-like_C"/>
</dbReference>
<feature type="compositionally biased region" description="Low complexity" evidence="10">
    <location>
        <begin position="132"/>
        <end position="157"/>
    </location>
</feature>
<dbReference type="InterPro" id="IPR027417">
    <property type="entry name" value="P-loop_NTPase"/>
</dbReference>
<evidence type="ECO:0000256" key="5">
    <source>
        <dbReference type="ARBA" id="ARBA00022801"/>
    </source>
</evidence>
<evidence type="ECO:0000256" key="2">
    <source>
        <dbReference type="ARBA" id="ARBA00022723"/>
    </source>
</evidence>
<feature type="compositionally biased region" description="Low complexity" evidence="10">
    <location>
        <begin position="54"/>
        <end position="63"/>
    </location>
</feature>
<evidence type="ECO:0000259" key="11">
    <source>
        <dbReference type="PROSITE" id="PS50089"/>
    </source>
</evidence>
<sequence length="1219" mass="134519">MDDSELDELLRNIGASGSNGVATQGNGSLPFSTASSYSQPPFNDTQQRMETEAALDALLGLVAPPAPPPSSSAQPLQPLQQRRPTNPLLGSTSFVPRPPSQQTSTTTATTSPQLRQQFTLPSLALPSPPTASPLRQAPLPTQSQQPPQQKPPQLQSKLQKKAETEDVIDLTDEFDDELDEFIIPVKPQPVPAKRKVPDSSWSNLQRPVAIRPAENRGSTASAVIDVDDSATTERLAQERRERELKAQQERIRFGNENVCFGTLLVNIVDLLPSNYARCYQNKLMMHARLYPEPPTQPGGDLKIKVTAIDAGNVTCVLGYLEGRVVQVLKRLLSQIKMDAWIPHTLPNGSTMGIYLTVVGPRMIASLLGTILIQNNMILQPVKTPMPANIPTLNPHDSFRGGIGGSYLGGSNVTTVQLNRDAAEEAKNQIEAVYNSLIAAEDLPQLEPDDSILTPMYAHQKQALHFMTEKEKELDFTKYDPKTSLWKFDGQTGMYTNQITNEKTNTKPKNNKGGILADDMGLGKTIEVISLIMTSRASVRLPAVPTYQKFRIGGIRRSAPSTPQTPDNAPTPPVQQQPLFQDEVFAIDDGEDEDSDDDVVCLDDDRGDLVKSQGTLIVCPLSTVQNWEEQFAAHVKPNTVKICIYHGPNRIQNPQELAKYDIVITTYNLLSIEYGKDIKSGSTSTKNKGGSHNDMSQTPITVNSTLQLVNWYRIVLDEAHIIKDPNTSQSKAACSLTGERRWALTGTPIQNKLDDLFSLIKFLRIQPFCNKSSWNSQISKPIKFSATYDSNTGVKKLQTLMKSITLRRTKNQKVNGKPILTLPERIDELITLDLAPSEQELYDKVRSKGRAFFHQLKDSGNVMQHYVHLLEIILRMRQVCVHKSLFRDWERELAALDEQMEGLKDDVKPPLTRQRALHLLGLLRESGDDSCCSCGSVVDTFGAAAAPMNDQKQDKDEGKSVCVAKCGHLFCVGCMGTIKDVISGGGAARGESAPVCPMCNFEIGQGDIMEIKESDVLDDDILGDMSLLEADGQSTKIRALVNSLAQVRAQNMERNEKPSKSIVFSQWTTVLDLLQEPLRAAGFKFTRLDGKMTRQDRNTAMNTFKTDPDCTVILLSLKAGGVGLNLTAANRVYIMEPYWNPAVESQAIDRCHRMGQTRVVNTVRFIAKDTIEENIRRLQKAKMELAEMAFKGGGGGSGLGDDDGLGAKGKRREKARENKE</sequence>
<evidence type="ECO:0000313" key="14">
    <source>
        <dbReference type="EMBL" id="ORY31199.1"/>
    </source>
</evidence>
<protein>
    <recommendedName>
        <fullName evidence="16">P-loop containing nucleoside triphosphate hydrolase protein</fullName>
    </recommendedName>
</protein>
<dbReference type="GO" id="GO:0008270">
    <property type="term" value="F:zinc ion binding"/>
    <property type="evidence" value="ECO:0007669"/>
    <property type="project" value="UniProtKB-KW"/>
</dbReference>
<keyword evidence="7" id="KW-0862">Zinc</keyword>
<keyword evidence="15" id="KW-1185">Reference proteome</keyword>
<organism evidence="14 15">
    <name type="scientific">Rhizoclosmatium globosum</name>
    <dbReference type="NCBI Taxonomy" id="329046"/>
    <lineage>
        <taxon>Eukaryota</taxon>
        <taxon>Fungi</taxon>
        <taxon>Fungi incertae sedis</taxon>
        <taxon>Chytridiomycota</taxon>
        <taxon>Chytridiomycota incertae sedis</taxon>
        <taxon>Chytridiomycetes</taxon>
        <taxon>Chytridiales</taxon>
        <taxon>Chytriomycetaceae</taxon>
        <taxon>Rhizoclosmatium</taxon>
    </lineage>
</organism>
<dbReference type="EMBL" id="MCGO01000079">
    <property type="protein sequence ID" value="ORY31199.1"/>
    <property type="molecule type" value="Genomic_DNA"/>
</dbReference>
<feature type="domain" description="RING-type" evidence="11">
    <location>
        <begin position="930"/>
        <end position="999"/>
    </location>
</feature>
<feature type="compositionally biased region" description="Polar residues" evidence="10">
    <location>
        <begin position="15"/>
        <end position="48"/>
    </location>
</feature>
<dbReference type="SUPFAM" id="SSF52540">
    <property type="entry name" value="P-loop containing nucleoside triphosphate hydrolases"/>
    <property type="match status" value="2"/>
</dbReference>
<feature type="region of interest" description="Disordered" evidence="10">
    <location>
        <begin position="1"/>
        <end position="164"/>
    </location>
</feature>
<dbReference type="PROSITE" id="PS00518">
    <property type="entry name" value="ZF_RING_1"/>
    <property type="match status" value="1"/>
</dbReference>
<feature type="compositionally biased region" description="Polar residues" evidence="10">
    <location>
        <begin position="558"/>
        <end position="567"/>
    </location>
</feature>
<dbReference type="STRING" id="329046.A0A1Y2B8Q3"/>
<feature type="compositionally biased region" description="Low complexity" evidence="10">
    <location>
        <begin position="100"/>
        <end position="125"/>
    </location>
</feature>
<feature type="region of interest" description="Disordered" evidence="10">
    <location>
        <begin position="553"/>
        <end position="577"/>
    </location>
</feature>
<dbReference type="GO" id="GO:0016787">
    <property type="term" value="F:hydrolase activity"/>
    <property type="evidence" value="ECO:0007669"/>
    <property type="project" value="UniProtKB-KW"/>
</dbReference>
<dbReference type="GO" id="GO:0004386">
    <property type="term" value="F:helicase activity"/>
    <property type="evidence" value="ECO:0007669"/>
    <property type="project" value="UniProtKB-KW"/>
</dbReference>
<name>A0A1Y2B8Q3_9FUNG</name>
<evidence type="ECO:0000256" key="3">
    <source>
        <dbReference type="ARBA" id="ARBA00022741"/>
    </source>
</evidence>
<feature type="domain" description="Helicase ATP-binding" evidence="12">
    <location>
        <begin position="504"/>
        <end position="765"/>
    </location>
</feature>
<dbReference type="PROSITE" id="PS51192">
    <property type="entry name" value="HELICASE_ATP_BIND_1"/>
    <property type="match status" value="1"/>
</dbReference>
<dbReference type="Gene3D" id="3.30.40.10">
    <property type="entry name" value="Zinc/RING finger domain, C3HC4 (zinc finger)"/>
    <property type="match status" value="1"/>
</dbReference>
<dbReference type="Pfam" id="PF00271">
    <property type="entry name" value="Helicase_C"/>
    <property type="match status" value="1"/>
</dbReference>
<dbReference type="Gene3D" id="3.40.50.300">
    <property type="entry name" value="P-loop containing nucleotide triphosphate hydrolases"/>
    <property type="match status" value="1"/>
</dbReference>
<dbReference type="InterPro" id="IPR050628">
    <property type="entry name" value="SNF2_RAD54_helicase_TF"/>
</dbReference>
<evidence type="ECO:0008006" key="16">
    <source>
        <dbReference type="Google" id="ProtNLM"/>
    </source>
</evidence>
<dbReference type="InterPro" id="IPR014001">
    <property type="entry name" value="Helicase_ATP-bd"/>
</dbReference>
<keyword evidence="2" id="KW-0479">Metal-binding</keyword>
<dbReference type="InterPro" id="IPR001841">
    <property type="entry name" value="Znf_RING"/>
</dbReference>
<dbReference type="SMART" id="SM00487">
    <property type="entry name" value="DEXDc"/>
    <property type="match status" value="1"/>
</dbReference>
<dbReference type="PROSITE" id="PS51194">
    <property type="entry name" value="HELICASE_CTER"/>
    <property type="match status" value="1"/>
</dbReference>
<dbReference type="PANTHER" id="PTHR45626">
    <property type="entry name" value="TRANSCRIPTION TERMINATION FACTOR 2-RELATED"/>
    <property type="match status" value="1"/>
</dbReference>
<dbReference type="GO" id="GO:0005524">
    <property type="term" value="F:ATP binding"/>
    <property type="evidence" value="ECO:0007669"/>
    <property type="project" value="UniProtKB-KW"/>
</dbReference>
<dbReference type="Gene3D" id="3.40.50.10810">
    <property type="entry name" value="Tandem AAA-ATPase domain"/>
    <property type="match status" value="2"/>
</dbReference>
<feature type="non-terminal residue" evidence="14">
    <location>
        <position position="1219"/>
    </location>
</feature>